<gene>
    <name evidence="2" type="ORF">AB0C36_17265</name>
</gene>
<comment type="caution">
    <text evidence="2">The sequence shown here is derived from an EMBL/GenBank/DDBJ whole genome shotgun (WGS) entry which is preliminary data.</text>
</comment>
<organism evidence="2 3">
    <name type="scientific">Streptodolium elevatio</name>
    <dbReference type="NCBI Taxonomy" id="3157996"/>
    <lineage>
        <taxon>Bacteria</taxon>
        <taxon>Bacillati</taxon>
        <taxon>Actinomycetota</taxon>
        <taxon>Actinomycetes</taxon>
        <taxon>Kitasatosporales</taxon>
        <taxon>Streptomycetaceae</taxon>
        <taxon>Streptodolium</taxon>
    </lineage>
</organism>
<dbReference type="PANTHER" id="PTHR43162">
    <property type="match status" value="1"/>
</dbReference>
<keyword evidence="3" id="KW-1185">Reference proteome</keyword>
<feature type="domain" description="NAD(P)-binding" evidence="1">
    <location>
        <begin position="6"/>
        <end position="136"/>
    </location>
</feature>
<dbReference type="RefSeq" id="WP_358354821.1">
    <property type="nucleotide sequence ID" value="NZ_JBEZFP010000039.1"/>
</dbReference>
<accession>A0ABV3DHL8</accession>
<sequence length="277" mass="30184">MLLVAGATGNVGSALVDILTAAGHRIRTLTRNPLTTGPQDEIQHVIGDLNKPKSLDGAFTGVKAVFTLAGYDDMPALAATMRDQGVEHVVLMTGGSAGIQRMDNAISRYMTLSERAIRESGMTWTFLRPRAFMSNSLRWAPQLRAGNLVRVPFSWRRTAFIDPGDIAAVAARALVADEHRGAVLELTGPEAILPAEQVEILGAALGRKLRFEAVSNDEARIEMESRMPKERVDAYFGFYVDDLIDESVVFPAVGEVVGRPPRDYRTWAADNAHRLAA</sequence>
<dbReference type="InterPro" id="IPR036291">
    <property type="entry name" value="NAD(P)-bd_dom_sf"/>
</dbReference>
<proteinExistence type="predicted"/>
<dbReference type="InterPro" id="IPR051604">
    <property type="entry name" value="Ergot_Alk_Oxidoreductase"/>
</dbReference>
<dbReference type="PANTHER" id="PTHR43162:SF1">
    <property type="entry name" value="PRESTALK A DIFFERENTIATION PROTEIN A"/>
    <property type="match status" value="1"/>
</dbReference>
<evidence type="ECO:0000313" key="2">
    <source>
        <dbReference type="EMBL" id="MEU8135257.1"/>
    </source>
</evidence>
<name>A0ABV3DHL8_9ACTN</name>
<evidence type="ECO:0000313" key="3">
    <source>
        <dbReference type="Proteomes" id="UP001551482"/>
    </source>
</evidence>
<protein>
    <submittedName>
        <fullName evidence="2">NAD(P)H-binding protein</fullName>
    </submittedName>
</protein>
<reference evidence="2 3" key="1">
    <citation type="submission" date="2024-06" db="EMBL/GenBank/DDBJ databases">
        <title>The Natural Products Discovery Center: Release of the First 8490 Sequenced Strains for Exploring Actinobacteria Biosynthetic Diversity.</title>
        <authorList>
            <person name="Kalkreuter E."/>
            <person name="Kautsar S.A."/>
            <person name="Yang D."/>
            <person name="Bader C.D."/>
            <person name="Teijaro C.N."/>
            <person name="Fluegel L."/>
            <person name="Davis C.M."/>
            <person name="Simpson J.R."/>
            <person name="Lauterbach L."/>
            <person name="Steele A.D."/>
            <person name="Gui C."/>
            <person name="Meng S."/>
            <person name="Li G."/>
            <person name="Viehrig K."/>
            <person name="Ye F."/>
            <person name="Su P."/>
            <person name="Kiefer A.F."/>
            <person name="Nichols A."/>
            <person name="Cepeda A.J."/>
            <person name="Yan W."/>
            <person name="Fan B."/>
            <person name="Jiang Y."/>
            <person name="Adhikari A."/>
            <person name="Zheng C.-J."/>
            <person name="Schuster L."/>
            <person name="Cowan T.M."/>
            <person name="Smanski M.J."/>
            <person name="Chevrette M.G."/>
            <person name="De Carvalho L.P.S."/>
            <person name="Shen B."/>
        </authorList>
    </citation>
    <scope>NUCLEOTIDE SEQUENCE [LARGE SCALE GENOMIC DNA]</scope>
    <source>
        <strain evidence="2 3">NPDC048946</strain>
    </source>
</reference>
<dbReference type="Pfam" id="PF13460">
    <property type="entry name" value="NAD_binding_10"/>
    <property type="match status" value="1"/>
</dbReference>
<dbReference type="Proteomes" id="UP001551482">
    <property type="component" value="Unassembled WGS sequence"/>
</dbReference>
<evidence type="ECO:0000259" key="1">
    <source>
        <dbReference type="Pfam" id="PF13460"/>
    </source>
</evidence>
<dbReference type="SUPFAM" id="SSF51735">
    <property type="entry name" value="NAD(P)-binding Rossmann-fold domains"/>
    <property type="match status" value="1"/>
</dbReference>
<dbReference type="Gene3D" id="3.90.25.10">
    <property type="entry name" value="UDP-galactose 4-epimerase, domain 1"/>
    <property type="match status" value="1"/>
</dbReference>
<dbReference type="InterPro" id="IPR016040">
    <property type="entry name" value="NAD(P)-bd_dom"/>
</dbReference>
<dbReference type="Gene3D" id="3.40.50.720">
    <property type="entry name" value="NAD(P)-binding Rossmann-like Domain"/>
    <property type="match status" value="1"/>
</dbReference>
<dbReference type="EMBL" id="JBEZFP010000039">
    <property type="protein sequence ID" value="MEU8135257.1"/>
    <property type="molecule type" value="Genomic_DNA"/>
</dbReference>